<dbReference type="KEGG" id="cpi:Cpin_0587"/>
<dbReference type="EMBL" id="CP001699">
    <property type="protein sequence ID" value="ACU58085.1"/>
    <property type="molecule type" value="Genomic_DNA"/>
</dbReference>
<evidence type="ECO:0000313" key="3">
    <source>
        <dbReference type="Proteomes" id="UP000002215"/>
    </source>
</evidence>
<sequence length="174" mass="20148">MTLNYLYWNSATNFNIAKPTLSRRAFWDVDLKQLDFDRYPEFTLVRAMERGTSNDIREVIRCYGSDKVRFILTNAERLLPRAQVISRRLSIFTIVITNALRNTTSEELFNVLSRLMSLPELSDFRLVGGTALSLLRGHRESPSLSIKNYSKFPLSNQSIPETYSSRDQLHLIPQ</sequence>
<organism evidence="2 3">
    <name type="scientific">Chitinophaga pinensis (strain ATCC 43595 / DSM 2588 / LMG 13176 / NBRC 15968 / NCIMB 11800 / UQM 2034)</name>
    <dbReference type="NCBI Taxonomy" id="485918"/>
    <lineage>
        <taxon>Bacteria</taxon>
        <taxon>Pseudomonadati</taxon>
        <taxon>Bacteroidota</taxon>
        <taxon>Chitinophagia</taxon>
        <taxon>Chitinophagales</taxon>
        <taxon>Chitinophagaceae</taxon>
        <taxon>Chitinophaga</taxon>
    </lineage>
</organism>
<protein>
    <recommendedName>
        <fullName evidence="1">DUF6922 domain-containing protein</fullName>
    </recommendedName>
</protein>
<proteinExistence type="predicted"/>
<dbReference type="Pfam" id="PF21956">
    <property type="entry name" value="DUF6922"/>
    <property type="match status" value="1"/>
</dbReference>
<reference evidence="2 3" key="2">
    <citation type="journal article" date="2010" name="Stand. Genomic Sci.">
        <title>Complete genome sequence of Chitinophaga pinensis type strain (UQM 2034).</title>
        <authorList>
            <person name="Glavina Del Rio T."/>
            <person name="Abt B."/>
            <person name="Spring S."/>
            <person name="Lapidus A."/>
            <person name="Nolan M."/>
            <person name="Tice H."/>
            <person name="Copeland A."/>
            <person name="Cheng J.F."/>
            <person name="Chen F."/>
            <person name="Bruce D."/>
            <person name="Goodwin L."/>
            <person name="Pitluck S."/>
            <person name="Ivanova N."/>
            <person name="Mavromatis K."/>
            <person name="Mikhailova N."/>
            <person name="Pati A."/>
            <person name="Chen A."/>
            <person name="Palaniappan K."/>
            <person name="Land M."/>
            <person name="Hauser L."/>
            <person name="Chang Y.J."/>
            <person name="Jeffries C.D."/>
            <person name="Chain P."/>
            <person name="Saunders E."/>
            <person name="Detter J.C."/>
            <person name="Brettin T."/>
            <person name="Rohde M."/>
            <person name="Goker M."/>
            <person name="Bristow J."/>
            <person name="Eisen J.A."/>
            <person name="Markowitz V."/>
            <person name="Hugenholtz P."/>
            <person name="Kyrpides N.C."/>
            <person name="Klenk H.P."/>
            <person name="Lucas S."/>
        </authorList>
    </citation>
    <scope>NUCLEOTIDE SEQUENCE [LARGE SCALE GENOMIC DNA]</scope>
    <source>
        <strain evidence="3">ATCC 43595 / DSM 2588 / LMG 13176 / NBRC 15968 / NCIMB 11800 / UQM 2034</strain>
    </source>
</reference>
<feature type="domain" description="DUF6922" evidence="1">
    <location>
        <begin position="21"/>
        <end position="69"/>
    </location>
</feature>
<accession>A0A979GSN0</accession>
<dbReference type="AlphaFoldDB" id="A0A979GSN0"/>
<gene>
    <name evidence="2" type="ordered locus">Cpin_0587</name>
</gene>
<reference evidence="3" key="1">
    <citation type="submission" date="2009-08" db="EMBL/GenBank/DDBJ databases">
        <title>The complete genome of Chitinophaga pinensis DSM 2588.</title>
        <authorList>
            <consortium name="US DOE Joint Genome Institute (JGI-PGF)"/>
            <person name="Lucas S."/>
            <person name="Copeland A."/>
            <person name="Lapidus A."/>
            <person name="Glavina del Rio T."/>
            <person name="Dalin E."/>
            <person name="Tice H."/>
            <person name="Bruce D."/>
            <person name="Goodwin L."/>
            <person name="Pitluck S."/>
            <person name="Kyrpides N."/>
            <person name="Mavromatis K."/>
            <person name="Ivanova N."/>
            <person name="Mikhailova N."/>
            <person name="Sims D."/>
            <person name="Meinche L."/>
            <person name="Brettin T."/>
            <person name="Detter J.C."/>
            <person name="Han C."/>
            <person name="Larimer F."/>
            <person name="Land M."/>
            <person name="Hauser L."/>
            <person name="Markowitz V."/>
            <person name="Cheng J.-F."/>
            <person name="Hugenholtz P."/>
            <person name="Woyke T."/>
            <person name="Wu D."/>
            <person name="Spring S."/>
            <person name="Klenk H.-P."/>
            <person name="Eisen J.A."/>
        </authorList>
    </citation>
    <scope>NUCLEOTIDE SEQUENCE [LARGE SCALE GENOMIC DNA]</scope>
    <source>
        <strain evidence="3">ATCC 43595 / DSM 2588 / LMG 13176 / NBRC 15968 / NCIMB 11800 / UQM 2034</strain>
    </source>
</reference>
<dbReference type="Proteomes" id="UP000002215">
    <property type="component" value="Chromosome"/>
</dbReference>
<evidence type="ECO:0000313" key="2">
    <source>
        <dbReference type="EMBL" id="ACU58085.1"/>
    </source>
</evidence>
<name>A0A979GSN0_CHIPD</name>
<evidence type="ECO:0000259" key="1">
    <source>
        <dbReference type="Pfam" id="PF21956"/>
    </source>
</evidence>
<dbReference type="RefSeq" id="WP_012788261.1">
    <property type="nucleotide sequence ID" value="NC_013132.1"/>
</dbReference>
<dbReference type="InterPro" id="IPR053830">
    <property type="entry name" value="DUF6922"/>
</dbReference>